<protein>
    <recommendedName>
        <fullName evidence="5">Alanine racemase</fullName>
        <ecNumber evidence="5">5.1.1.1</ecNumber>
    </recommendedName>
</protein>
<dbReference type="GO" id="GO:0008784">
    <property type="term" value="F:alanine racemase activity"/>
    <property type="evidence" value="ECO:0007669"/>
    <property type="project" value="UniProtKB-UniRule"/>
</dbReference>
<comment type="pathway">
    <text evidence="5">Amino-acid biosynthesis; D-alanine biosynthesis; D-alanine from L-alanine: step 1/1.</text>
</comment>
<dbReference type="Pfam" id="PF00842">
    <property type="entry name" value="Ala_racemase_C"/>
    <property type="match status" value="1"/>
</dbReference>
<comment type="similarity">
    <text evidence="5">Belongs to the alanine racemase family.</text>
</comment>
<dbReference type="RefSeq" id="WP_126658804.1">
    <property type="nucleotide sequence ID" value="NZ_RYYR01000009.1"/>
</dbReference>
<keyword evidence="3 5" id="KW-0663">Pyridoxal phosphate</keyword>
<sequence length="375" mass="41614">MQNKQHFRPTKAIIDLQAIKQNICHLKEHLKPNVQIVAVVKANAYGHGDVEVARAAIEAGASMLAVATPEEALHIRKHFPTTDVLILGYSPSSFAEVAANENIILTVYSKDWVQQVCTQSNSSKPLKLHIKIDTGMGRIGVTSIETLMDLYNEINKSSNLVVDGIFTHFATADEEDDSYFNKQVTMFQQFIATLPKKPRIVHAANTATMLIKDPQLQFDAVRFGISMYGLAPSAYVKTKLPFPLQSAFSLETELIEVKQVEAGQSIGYGATFTATESSYIGTLPIGYADGLIRKFSGQHVLIDGKRVPIVGRICMDQCMILLPIAYNIGEKVTLIGKQKDEEITMDEWASKVDTINYEIPCIITSRVPRVYYTKQ</sequence>
<dbReference type="PANTHER" id="PTHR30511:SF0">
    <property type="entry name" value="ALANINE RACEMASE, CATABOLIC-RELATED"/>
    <property type="match status" value="1"/>
</dbReference>
<gene>
    <name evidence="9" type="ORF">EK386_08860</name>
</gene>
<evidence type="ECO:0000256" key="1">
    <source>
        <dbReference type="ARBA" id="ARBA00000316"/>
    </source>
</evidence>
<dbReference type="SMART" id="SM01005">
    <property type="entry name" value="Ala_racemase_C"/>
    <property type="match status" value="1"/>
</dbReference>
<keyword evidence="10" id="KW-1185">Reference proteome</keyword>
<dbReference type="CDD" id="cd00430">
    <property type="entry name" value="PLPDE_III_AR"/>
    <property type="match status" value="1"/>
</dbReference>
<comment type="caution">
    <text evidence="9">The sequence shown here is derived from an EMBL/GenBank/DDBJ whole genome shotgun (WGS) entry which is preliminary data.</text>
</comment>
<comment type="function">
    <text evidence="5">Catalyzes the interconversion of L-alanine and D-alanine. May also act on other amino acids.</text>
</comment>
<feature type="binding site" evidence="5 7">
    <location>
        <position position="138"/>
    </location>
    <ligand>
        <name>substrate</name>
    </ligand>
</feature>
<dbReference type="SUPFAM" id="SSF50621">
    <property type="entry name" value="Alanine racemase C-terminal domain-like"/>
    <property type="match status" value="1"/>
</dbReference>
<dbReference type="PROSITE" id="PS00395">
    <property type="entry name" value="ALANINE_RACEMASE"/>
    <property type="match status" value="1"/>
</dbReference>
<dbReference type="Gene3D" id="2.40.37.10">
    <property type="entry name" value="Lyase, Ornithine Decarboxylase, Chain A, domain 1"/>
    <property type="match status" value="1"/>
</dbReference>
<dbReference type="InterPro" id="IPR001608">
    <property type="entry name" value="Ala_racemase_N"/>
</dbReference>
<keyword evidence="4 5" id="KW-0413">Isomerase</keyword>
<feature type="active site" description="Proton acceptor; specific for D-alanine" evidence="5">
    <location>
        <position position="41"/>
    </location>
</feature>
<organism evidence="9 10">
    <name type="scientific">Lysinibacillus antri</name>
    <dbReference type="NCBI Taxonomy" id="2498145"/>
    <lineage>
        <taxon>Bacteria</taxon>
        <taxon>Bacillati</taxon>
        <taxon>Bacillota</taxon>
        <taxon>Bacilli</taxon>
        <taxon>Bacillales</taxon>
        <taxon>Bacillaceae</taxon>
        <taxon>Lysinibacillus</taxon>
    </lineage>
</organism>
<feature type="domain" description="Alanine racemase C-terminal" evidence="8">
    <location>
        <begin position="247"/>
        <end position="372"/>
    </location>
</feature>
<feature type="active site" description="Proton acceptor; specific for L-alanine" evidence="5">
    <location>
        <position position="268"/>
    </location>
</feature>
<comment type="cofactor">
    <cofactor evidence="2 5 6">
        <name>pyridoxal 5'-phosphate</name>
        <dbReference type="ChEBI" id="CHEBI:597326"/>
    </cofactor>
</comment>
<dbReference type="GO" id="GO:0030170">
    <property type="term" value="F:pyridoxal phosphate binding"/>
    <property type="evidence" value="ECO:0007669"/>
    <property type="project" value="UniProtKB-UniRule"/>
</dbReference>
<dbReference type="FunFam" id="3.20.20.10:FF:000002">
    <property type="entry name" value="Alanine racemase"/>
    <property type="match status" value="1"/>
</dbReference>
<dbReference type="Gene3D" id="3.20.20.10">
    <property type="entry name" value="Alanine racemase"/>
    <property type="match status" value="1"/>
</dbReference>
<feature type="modified residue" description="N6-(pyridoxal phosphate)lysine" evidence="5 6">
    <location>
        <position position="41"/>
    </location>
</feature>
<dbReference type="PRINTS" id="PR00992">
    <property type="entry name" value="ALARACEMASE"/>
</dbReference>
<evidence type="ECO:0000256" key="5">
    <source>
        <dbReference type="HAMAP-Rule" id="MF_01201"/>
    </source>
</evidence>
<evidence type="ECO:0000256" key="2">
    <source>
        <dbReference type="ARBA" id="ARBA00001933"/>
    </source>
</evidence>
<dbReference type="EC" id="5.1.1.1" evidence="5"/>
<name>A0A3S0RJS6_9BACI</name>
<proteinExistence type="inferred from homology"/>
<dbReference type="Proteomes" id="UP000287910">
    <property type="component" value="Unassembled WGS sequence"/>
</dbReference>
<dbReference type="EMBL" id="RYYR01000009">
    <property type="protein sequence ID" value="RUL53665.1"/>
    <property type="molecule type" value="Genomic_DNA"/>
</dbReference>
<dbReference type="GO" id="GO:0005829">
    <property type="term" value="C:cytosol"/>
    <property type="evidence" value="ECO:0007669"/>
    <property type="project" value="TreeGrafter"/>
</dbReference>
<evidence type="ECO:0000313" key="10">
    <source>
        <dbReference type="Proteomes" id="UP000287910"/>
    </source>
</evidence>
<evidence type="ECO:0000313" key="9">
    <source>
        <dbReference type="EMBL" id="RUL53665.1"/>
    </source>
</evidence>
<dbReference type="UniPathway" id="UPA00042">
    <property type="reaction ID" value="UER00497"/>
</dbReference>
<evidence type="ECO:0000256" key="3">
    <source>
        <dbReference type="ARBA" id="ARBA00022898"/>
    </source>
</evidence>
<dbReference type="InterPro" id="IPR009006">
    <property type="entry name" value="Ala_racemase/Decarboxylase_C"/>
</dbReference>
<dbReference type="SUPFAM" id="SSF51419">
    <property type="entry name" value="PLP-binding barrel"/>
    <property type="match status" value="1"/>
</dbReference>
<comment type="catalytic activity">
    <reaction evidence="1 5">
        <text>L-alanine = D-alanine</text>
        <dbReference type="Rhea" id="RHEA:20249"/>
        <dbReference type="ChEBI" id="CHEBI:57416"/>
        <dbReference type="ChEBI" id="CHEBI:57972"/>
        <dbReference type="EC" id="5.1.1.1"/>
    </reaction>
</comment>
<evidence type="ECO:0000259" key="8">
    <source>
        <dbReference type="SMART" id="SM01005"/>
    </source>
</evidence>
<evidence type="ECO:0000256" key="4">
    <source>
        <dbReference type="ARBA" id="ARBA00023235"/>
    </source>
</evidence>
<evidence type="ECO:0000256" key="7">
    <source>
        <dbReference type="PIRSR" id="PIRSR600821-52"/>
    </source>
</evidence>
<dbReference type="InterPro" id="IPR011079">
    <property type="entry name" value="Ala_racemase_C"/>
</dbReference>
<dbReference type="GO" id="GO:0030632">
    <property type="term" value="P:D-alanine biosynthetic process"/>
    <property type="evidence" value="ECO:0007669"/>
    <property type="project" value="UniProtKB-UniRule"/>
</dbReference>
<dbReference type="Pfam" id="PF01168">
    <property type="entry name" value="Ala_racemase_N"/>
    <property type="match status" value="1"/>
</dbReference>
<dbReference type="InterPro" id="IPR000821">
    <property type="entry name" value="Ala_racemase"/>
</dbReference>
<dbReference type="HAMAP" id="MF_01201">
    <property type="entry name" value="Ala_racemase"/>
    <property type="match status" value="1"/>
</dbReference>
<evidence type="ECO:0000256" key="6">
    <source>
        <dbReference type="PIRSR" id="PIRSR600821-50"/>
    </source>
</evidence>
<dbReference type="FunFam" id="2.40.37.10:FF:000006">
    <property type="entry name" value="Alanine racemase"/>
    <property type="match status" value="1"/>
</dbReference>
<dbReference type="InterPro" id="IPR029066">
    <property type="entry name" value="PLP-binding_barrel"/>
</dbReference>
<accession>A0A3S0RJS6</accession>
<dbReference type="AlphaFoldDB" id="A0A3S0RJS6"/>
<dbReference type="GO" id="GO:0009252">
    <property type="term" value="P:peptidoglycan biosynthetic process"/>
    <property type="evidence" value="ECO:0007669"/>
    <property type="project" value="TreeGrafter"/>
</dbReference>
<dbReference type="NCBIfam" id="TIGR00492">
    <property type="entry name" value="alr"/>
    <property type="match status" value="1"/>
</dbReference>
<feature type="binding site" evidence="5 7">
    <location>
        <position position="315"/>
    </location>
    <ligand>
        <name>substrate</name>
    </ligand>
</feature>
<reference evidence="9 10" key="1">
    <citation type="submission" date="2018-12" db="EMBL/GenBank/DDBJ databases">
        <title>Lysinibacillus antri sp. nov., isolated from a cave soil.</title>
        <authorList>
            <person name="Narsing Rao M.P."/>
            <person name="Zhang H."/>
            <person name="Dong Z.-Y."/>
            <person name="Niu X.-K."/>
            <person name="Zhang K."/>
            <person name="Fang B.-Z."/>
            <person name="Kang Y.-Q."/>
            <person name="Xiao M."/>
            <person name="Li W.-J."/>
        </authorList>
    </citation>
    <scope>NUCLEOTIDE SEQUENCE [LARGE SCALE GENOMIC DNA]</scope>
    <source>
        <strain evidence="9 10">SYSU K30002</strain>
    </source>
</reference>
<dbReference type="InterPro" id="IPR020622">
    <property type="entry name" value="Ala_racemase_pyridoxalP-BS"/>
</dbReference>
<dbReference type="PANTHER" id="PTHR30511">
    <property type="entry name" value="ALANINE RACEMASE"/>
    <property type="match status" value="1"/>
</dbReference>